<protein>
    <submittedName>
        <fullName evidence="2">12346_t:CDS:1</fullName>
    </submittedName>
</protein>
<sequence>MGMLCYQVEGSVGPNNKPFYLLIGWKVKRMAASQFCIRVYESDEPPLQGNKQQKAEFCKATFKRHGQFTDQLISWPECNVKIGNRFRVHATMSSVSKAKMKVYITEPDNYTLSQPNNHGPRPKRSLFKRN</sequence>
<accession>A0A9N9HVF2</accession>
<evidence type="ECO:0000256" key="1">
    <source>
        <dbReference type="SAM" id="MobiDB-lite"/>
    </source>
</evidence>
<dbReference type="Proteomes" id="UP000789570">
    <property type="component" value="Unassembled WGS sequence"/>
</dbReference>
<comment type="caution">
    <text evidence="2">The sequence shown here is derived from an EMBL/GenBank/DDBJ whole genome shotgun (WGS) entry which is preliminary data.</text>
</comment>
<gene>
    <name evidence="2" type="ORF">FCALED_LOCUS13810</name>
</gene>
<proteinExistence type="predicted"/>
<dbReference type="EMBL" id="CAJVPQ010008637">
    <property type="protein sequence ID" value="CAG8708497.1"/>
    <property type="molecule type" value="Genomic_DNA"/>
</dbReference>
<name>A0A9N9HVF2_9GLOM</name>
<keyword evidence="3" id="KW-1185">Reference proteome</keyword>
<evidence type="ECO:0000313" key="3">
    <source>
        <dbReference type="Proteomes" id="UP000789570"/>
    </source>
</evidence>
<evidence type="ECO:0000313" key="2">
    <source>
        <dbReference type="EMBL" id="CAG8708497.1"/>
    </source>
</evidence>
<feature type="region of interest" description="Disordered" evidence="1">
    <location>
        <begin position="109"/>
        <end position="130"/>
    </location>
</feature>
<reference evidence="2" key="1">
    <citation type="submission" date="2021-06" db="EMBL/GenBank/DDBJ databases">
        <authorList>
            <person name="Kallberg Y."/>
            <person name="Tangrot J."/>
            <person name="Rosling A."/>
        </authorList>
    </citation>
    <scope>NUCLEOTIDE SEQUENCE</scope>
    <source>
        <strain evidence="2">UK204</strain>
    </source>
</reference>
<dbReference type="OrthoDB" id="2304600at2759"/>
<dbReference type="AlphaFoldDB" id="A0A9N9HVF2"/>
<organism evidence="2 3">
    <name type="scientific">Funneliformis caledonium</name>
    <dbReference type="NCBI Taxonomy" id="1117310"/>
    <lineage>
        <taxon>Eukaryota</taxon>
        <taxon>Fungi</taxon>
        <taxon>Fungi incertae sedis</taxon>
        <taxon>Mucoromycota</taxon>
        <taxon>Glomeromycotina</taxon>
        <taxon>Glomeromycetes</taxon>
        <taxon>Glomerales</taxon>
        <taxon>Glomeraceae</taxon>
        <taxon>Funneliformis</taxon>
    </lineage>
</organism>
<feature type="compositionally biased region" description="Basic residues" evidence="1">
    <location>
        <begin position="120"/>
        <end position="130"/>
    </location>
</feature>